<feature type="transmembrane region" description="Helical" evidence="1">
    <location>
        <begin position="9"/>
        <end position="29"/>
    </location>
</feature>
<feature type="transmembrane region" description="Helical" evidence="1">
    <location>
        <begin position="101"/>
        <end position="118"/>
    </location>
</feature>
<keyword evidence="1" id="KW-0472">Membrane</keyword>
<dbReference type="EMBL" id="FOLQ01000002">
    <property type="protein sequence ID" value="SFC77828.1"/>
    <property type="molecule type" value="Genomic_DNA"/>
</dbReference>
<feature type="transmembrane region" description="Helical" evidence="1">
    <location>
        <begin position="62"/>
        <end position="81"/>
    </location>
</feature>
<dbReference type="STRING" id="662367.SAMN05216167_102385"/>
<keyword evidence="1" id="KW-0812">Transmembrane</keyword>
<evidence type="ECO:0000256" key="1">
    <source>
        <dbReference type="SAM" id="Phobius"/>
    </source>
</evidence>
<proteinExistence type="predicted"/>
<gene>
    <name evidence="2" type="ORF">SAMN05216167_102385</name>
</gene>
<protein>
    <submittedName>
        <fullName evidence="2">Uncharacterized protein</fullName>
    </submittedName>
</protein>
<dbReference type="Proteomes" id="UP000198598">
    <property type="component" value="Unassembled WGS sequence"/>
</dbReference>
<dbReference type="OrthoDB" id="955783at2"/>
<accession>A0A1I1M3P6</accession>
<feature type="transmembrane region" description="Helical" evidence="1">
    <location>
        <begin position="41"/>
        <end position="57"/>
    </location>
</feature>
<sequence length="135" mass="15544">MQRAQLKEFYGYGLILSVLTAVQVYSIYVASTTDLSLTWKHYLGFGATTLAAVLWAFRKPQYLFYALGLTLVLGYENLVGFTPTLDFTSTQYYFNSTAFPVSYQDFSMYMLLIWAYVAHSRLRTMVQSLFLRTSK</sequence>
<dbReference type="RefSeq" id="WP_093824330.1">
    <property type="nucleotide sequence ID" value="NZ_FOLQ01000002.1"/>
</dbReference>
<evidence type="ECO:0000313" key="2">
    <source>
        <dbReference type="EMBL" id="SFC77828.1"/>
    </source>
</evidence>
<keyword evidence="1" id="KW-1133">Transmembrane helix</keyword>
<name>A0A1I1M3P6_9BACT</name>
<keyword evidence="3" id="KW-1185">Reference proteome</keyword>
<reference evidence="2 3" key="1">
    <citation type="submission" date="2016-10" db="EMBL/GenBank/DDBJ databases">
        <authorList>
            <person name="de Groot N.N."/>
        </authorList>
    </citation>
    <scope>NUCLEOTIDE SEQUENCE [LARGE SCALE GENOMIC DNA]</scope>
    <source>
        <strain evidence="2 3">DSM 26130</strain>
    </source>
</reference>
<organism evidence="2 3">
    <name type="scientific">Spirosoma endophyticum</name>
    <dbReference type="NCBI Taxonomy" id="662367"/>
    <lineage>
        <taxon>Bacteria</taxon>
        <taxon>Pseudomonadati</taxon>
        <taxon>Bacteroidota</taxon>
        <taxon>Cytophagia</taxon>
        <taxon>Cytophagales</taxon>
        <taxon>Cytophagaceae</taxon>
        <taxon>Spirosoma</taxon>
    </lineage>
</organism>
<evidence type="ECO:0000313" key="3">
    <source>
        <dbReference type="Proteomes" id="UP000198598"/>
    </source>
</evidence>
<dbReference type="AlphaFoldDB" id="A0A1I1M3P6"/>